<feature type="transmembrane region" description="Helical" evidence="7">
    <location>
        <begin position="98"/>
        <end position="120"/>
    </location>
</feature>
<dbReference type="RefSeq" id="WP_083365179.1">
    <property type="nucleotide sequence ID" value="NZ_LT629742.1"/>
</dbReference>
<keyword evidence="9" id="KW-1185">Reference proteome</keyword>
<feature type="compositionally biased region" description="Polar residues" evidence="6">
    <location>
        <begin position="359"/>
        <end position="380"/>
    </location>
</feature>
<dbReference type="OrthoDB" id="9808136at2"/>
<keyword evidence="4 7" id="KW-1133">Transmembrane helix</keyword>
<evidence type="ECO:0000256" key="1">
    <source>
        <dbReference type="ARBA" id="ARBA00004651"/>
    </source>
</evidence>
<feature type="region of interest" description="Disordered" evidence="6">
    <location>
        <begin position="327"/>
        <end position="386"/>
    </location>
</feature>
<dbReference type="STRING" id="412690.SAMN04489834_3499"/>
<dbReference type="CDD" id="cd06579">
    <property type="entry name" value="TM_PBP1_transp_AraH_like"/>
    <property type="match status" value="1"/>
</dbReference>
<evidence type="ECO:0000313" key="9">
    <source>
        <dbReference type="Proteomes" id="UP000181956"/>
    </source>
</evidence>
<evidence type="ECO:0000313" key="8">
    <source>
        <dbReference type="EMBL" id="SDT34348.1"/>
    </source>
</evidence>
<gene>
    <name evidence="8" type="ORF">SAMN04489834_3499</name>
</gene>
<dbReference type="Proteomes" id="UP000181956">
    <property type="component" value="Chromosome I"/>
</dbReference>
<evidence type="ECO:0000256" key="2">
    <source>
        <dbReference type="ARBA" id="ARBA00022475"/>
    </source>
</evidence>
<feature type="transmembrane region" description="Helical" evidence="7">
    <location>
        <begin position="127"/>
        <end position="144"/>
    </location>
</feature>
<keyword evidence="3 7" id="KW-0812">Transmembrane</keyword>
<feature type="compositionally biased region" description="Low complexity" evidence="6">
    <location>
        <begin position="343"/>
        <end position="358"/>
    </location>
</feature>
<dbReference type="EMBL" id="LT629742">
    <property type="protein sequence ID" value="SDT34348.1"/>
    <property type="molecule type" value="Genomic_DNA"/>
</dbReference>
<organism evidence="8 9">
    <name type="scientific">Microterricola viridarii</name>
    <dbReference type="NCBI Taxonomy" id="412690"/>
    <lineage>
        <taxon>Bacteria</taxon>
        <taxon>Bacillati</taxon>
        <taxon>Actinomycetota</taxon>
        <taxon>Actinomycetes</taxon>
        <taxon>Micrococcales</taxon>
        <taxon>Microbacteriaceae</taxon>
        <taxon>Microterricola</taxon>
    </lineage>
</organism>
<dbReference type="PANTHER" id="PTHR32196:SF72">
    <property type="entry name" value="RIBOSE IMPORT PERMEASE PROTEIN RBSC"/>
    <property type="match status" value="1"/>
</dbReference>
<reference evidence="9" key="1">
    <citation type="submission" date="2016-10" db="EMBL/GenBank/DDBJ databases">
        <authorList>
            <person name="Varghese N."/>
            <person name="Submissions S."/>
        </authorList>
    </citation>
    <scope>NUCLEOTIDE SEQUENCE [LARGE SCALE GENOMIC DNA]</scope>
    <source>
        <strain evidence="9">DSM 21772</strain>
    </source>
</reference>
<feature type="transmembrane region" description="Helical" evidence="7">
    <location>
        <begin position="250"/>
        <end position="268"/>
    </location>
</feature>
<dbReference type="AlphaFoldDB" id="A0A1H1ZKU3"/>
<feature type="transmembrane region" description="Helical" evidence="7">
    <location>
        <begin position="275"/>
        <end position="297"/>
    </location>
</feature>
<feature type="transmembrane region" description="Helical" evidence="7">
    <location>
        <begin position="218"/>
        <end position="238"/>
    </location>
</feature>
<dbReference type="InterPro" id="IPR001851">
    <property type="entry name" value="ABC_transp_permease"/>
</dbReference>
<evidence type="ECO:0000256" key="6">
    <source>
        <dbReference type="SAM" id="MobiDB-lite"/>
    </source>
</evidence>
<feature type="transmembrane region" description="Helical" evidence="7">
    <location>
        <begin position="18"/>
        <end position="39"/>
    </location>
</feature>
<evidence type="ECO:0000256" key="4">
    <source>
        <dbReference type="ARBA" id="ARBA00022989"/>
    </source>
</evidence>
<protein>
    <submittedName>
        <fullName evidence="8">Monosaccharide ABC transporter membrane protein, CUT2 family</fullName>
    </submittedName>
</protein>
<comment type="subcellular location">
    <subcellularLocation>
        <location evidence="1">Cell membrane</location>
        <topology evidence="1">Multi-pass membrane protein</topology>
    </subcellularLocation>
</comment>
<dbReference type="GO" id="GO:0022857">
    <property type="term" value="F:transmembrane transporter activity"/>
    <property type="evidence" value="ECO:0007669"/>
    <property type="project" value="InterPro"/>
</dbReference>
<proteinExistence type="predicted"/>
<evidence type="ECO:0000256" key="7">
    <source>
        <dbReference type="SAM" id="Phobius"/>
    </source>
</evidence>
<evidence type="ECO:0000256" key="5">
    <source>
        <dbReference type="ARBA" id="ARBA00023136"/>
    </source>
</evidence>
<accession>A0A1H1ZKU3</accession>
<evidence type="ECO:0000256" key="3">
    <source>
        <dbReference type="ARBA" id="ARBA00022692"/>
    </source>
</evidence>
<name>A0A1H1ZKU3_9MICO</name>
<sequence length="386" mass="39224">MNAVSARRRSGRRLDSTVIVYLALIGVIAIGAILVATVGRSFFSAGNIRDILTGMSVLGFVAIGQTLVILCGSLDLSVPYVISLSSLLAADIMKGNPANIAAAVAVALGVAALLGLANGLIVTKLKVHGFIATLGMGLIIKGYLDTNYKGTSGSVPWEFQLIGATGIGPVPVSTVIMLAVALLAALFLNRTRVGNHIYAVGGNEQVARLSGIRTANPVILAHVLCSVSAAMAGLLLASRLGVGSPTVGTQGGYDLLSIAAVVLGGTLLAGGRGSIWGTIGGVAIFAVLDNVMSVLQVNPFMKDVVRGIVIVAAVAVYTGRQVERRRARFGPGGSATEREGDAGPDAQAPAPASASAQPESTQPDSTKHSAAQHSSAQLDTNVGDRS</sequence>
<keyword evidence="2" id="KW-1003">Cell membrane</keyword>
<dbReference type="PANTHER" id="PTHR32196">
    <property type="entry name" value="ABC TRANSPORTER PERMEASE PROTEIN YPHD-RELATED-RELATED"/>
    <property type="match status" value="1"/>
</dbReference>
<feature type="transmembrane region" description="Helical" evidence="7">
    <location>
        <begin position="164"/>
        <end position="188"/>
    </location>
</feature>
<feature type="transmembrane region" description="Helical" evidence="7">
    <location>
        <begin position="303"/>
        <end position="319"/>
    </location>
</feature>
<dbReference type="GO" id="GO:0005886">
    <property type="term" value="C:plasma membrane"/>
    <property type="evidence" value="ECO:0007669"/>
    <property type="project" value="UniProtKB-SubCell"/>
</dbReference>
<keyword evidence="5 7" id="KW-0472">Membrane</keyword>
<dbReference type="Pfam" id="PF02653">
    <property type="entry name" value="BPD_transp_2"/>
    <property type="match status" value="1"/>
</dbReference>